<reference evidence="2" key="1">
    <citation type="journal article" date="2011" name="PLoS Genet.">
        <title>Genomic analysis of the necrotrophic fungal pathogens Sclerotinia sclerotiorum and Botrytis cinerea.</title>
        <authorList>
            <person name="Amselem J."/>
            <person name="Cuomo C.A."/>
            <person name="van Kan J.A."/>
            <person name="Viaud M."/>
            <person name="Benito E.P."/>
            <person name="Couloux A."/>
            <person name="Coutinho P.M."/>
            <person name="de Vries R.P."/>
            <person name="Dyer P.S."/>
            <person name="Fillinger S."/>
            <person name="Fournier E."/>
            <person name="Gout L."/>
            <person name="Hahn M."/>
            <person name="Kohn L."/>
            <person name="Lapalu N."/>
            <person name="Plummer K.M."/>
            <person name="Pradier J.M."/>
            <person name="Quevillon E."/>
            <person name="Sharon A."/>
            <person name="Simon A."/>
            <person name="ten Have A."/>
            <person name="Tudzynski B."/>
            <person name="Tudzynski P."/>
            <person name="Wincker P."/>
            <person name="Andrew M."/>
            <person name="Anthouard V."/>
            <person name="Beever R.E."/>
            <person name="Beffa R."/>
            <person name="Benoit I."/>
            <person name="Bouzid O."/>
            <person name="Brault B."/>
            <person name="Chen Z."/>
            <person name="Choquer M."/>
            <person name="Collemare J."/>
            <person name="Cotton P."/>
            <person name="Danchin E.G."/>
            <person name="Da Silva C."/>
            <person name="Gautier A."/>
            <person name="Giraud C."/>
            <person name="Giraud T."/>
            <person name="Gonzalez C."/>
            <person name="Grossetete S."/>
            <person name="Guldener U."/>
            <person name="Henrissat B."/>
            <person name="Howlett B.J."/>
            <person name="Kodira C."/>
            <person name="Kretschmer M."/>
            <person name="Lappartient A."/>
            <person name="Leroch M."/>
            <person name="Levis C."/>
            <person name="Mauceli E."/>
            <person name="Neuveglise C."/>
            <person name="Oeser B."/>
            <person name="Pearson M."/>
            <person name="Poulain J."/>
            <person name="Poussereau N."/>
            <person name="Quesneville H."/>
            <person name="Rascle C."/>
            <person name="Schumacher J."/>
            <person name="Segurens B."/>
            <person name="Sexton A."/>
            <person name="Silva E."/>
            <person name="Sirven C."/>
            <person name="Soanes D.M."/>
            <person name="Talbot N.J."/>
            <person name="Templeton M."/>
            <person name="Yandava C."/>
            <person name="Yarden O."/>
            <person name="Zeng Q."/>
            <person name="Rollins J.A."/>
            <person name="Lebrun M.H."/>
            <person name="Dickman M."/>
        </authorList>
    </citation>
    <scope>NUCLEOTIDE SEQUENCE [LARGE SCALE GENOMIC DNA]</scope>
    <source>
        <strain evidence="2">ATCC 18683 / 1980 / Ss-1</strain>
    </source>
</reference>
<evidence type="ECO:0000313" key="2">
    <source>
        <dbReference type="Proteomes" id="UP000001312"/>
    </source>
</evidence>
<evidence type="ECO:0000313" key="1">
    <source>
        <dbReference type="EMBL" id="EDN93693.1"/>
    </source>
</evidence>
<dbReference type="Proteomes" id="UP000001312">
    <property type="component" value="Unassembled WGS sequence"/>
</dbReference>
<name>A7EW51_SCLS1</name>
<accession>A7EW51</accession>
<dbReference type="AlphaFoldDB" id="A7EW51"/>
<dbReference type="InParanoid" id="A7EW51"/>
<dbReference type="RefSeq" id="XP_001589838.1">
    <property type="nucleotide sequence ID" value="XM_001589788.1"/>
</dbReference>
<sequence length="76" mass="8236">MALVKLRVACLPDDLNAEKSKAPPKFTAPLGGGILKNHSMKWGNGAVRLGGCKNHESVERSFLGELFPKALMPFFP</sequence>
<gene>
    <name evidence="1" type="ORF">SS1G_09560</name>
</gene>
<protein>
    <submittedName>
        <fullName evidence="1">Uncharacterized protein</fullName>
    </submittedName>
</protein>
<keyword evidence="2" id="KW-1185">Reference proteome</keyword>
<dbReference type="EMBL" id="CH476633">
    <property type="protein sequence ID" value="EDN93693.1"/>
    <property type="molecule type" value="Genomic_DNA"/>
</dbReference>
<dbReference type="GeneID" id="5485791"/>
<proteinExistence type="predicted"/>
<organism evidence="1 2">
    <name type="scientific">Sclerotinia sclerotiorum (strain ATCC 18683 / 1980 / Ss-1)</name>
    <name type="common">White mold</name>
    <name type="synonym">Whetzelinia sclerotiorum</name>
    <dbReference type="NCBI Taxonomy" id="665079"/>
    <lineage>
        <taxon>Eukaryota</taxon>
        <taxon>Fungi</taxon>
        <taxon>Dikarya</taxon>
        <taxon>Ascomycota</taxon>
        <taxon>Pezizomycotina</taxon>
        <taxon>Leotiomycetes</taxon>
        <taxon>Helotiales</taxon>
        <taxon>Sclerotiniaceae</taxon>
        <taxon>Sclerotinia</taxon>
    </lineage>
</organism>
<dbReference type="KEGG" id="ssl:SS1G_09560"/>
<dbReference type="HOGENOM" id="CLU_2655967_0_0_1"/>